<dbReference type="SMART" id="SM00573">
    <property type="entry name" value="HSA"/>
    <property type="match status" value="1"/>
</dbReference>
<evidence type="ECO:0000256" key="4">
    <source>
        <dbReference type="ARBA" id="ARBA00023125"/>
    </source>
</evidence>
<reference evidence="11" key="1">
    <citation type="submission" date="2018-11" db="EMBL/GenBank/DDBJ databases">
        <authorList>
            <consortium name="Genoscope - CEA"/>
            <person name="William W."/>
        </authorList>
    </citation>
    <scope>NUCLEOTIDE SEQUENCE</scope>
</reference>
<name>A0A3P6BJB2_BRACM</name>
<dbReference type="SMART" id="SM00717">
    <property type="entry name" value="SANT"/>
    <property type="match status" value="1"/>
</dbReference>
<feature type="compositionally biased region" description="Low complexity" evidence="8">
    <location>
        <begin position="1849"/>
        <end position="1868"/>
    </location>
</feature>
<dbReference type="PROSITE" id="PS51204">
    <property type="entry name" value="HSA"/>
    <property type="match status" value="1"/>
</dbReference>
<feature type="compositionally biased region" description="Polar residues" evidence="8">
    <location>
        <begin position="1921"/>
        <end position="1937"/>
    </location>
</feature>
<dbReference type="EMBL" id="LR031574">
    <property type="protein sequence ID" value="VDC96441.1"/>
    <property type="molecule type" value="Genomic_DNA"/>
</dbReference>
<keyword evidence="3" id="KW-0156">Chromatin regulator</keyword>
<feature type="compositionally biased region" description="Polar residues" evidence="8">
    <location>
        <begin position="1869"/>
        <end position="1881"/>
    </location>
</feature>
<comment type="similarity">
    <text evidence="2">Belongs to the EAF1 family.</text>
</comment>
<sequence length="1955" mass="211899">MDGYLLVNAELDSMGGVIDSGGGIALKTSPRRTAIEKAQAELSMDTYLQFLSSFSFEKTYHDKHLLFFLLQGGNPLDFKFVIATSHSVQSTSLTDQQAEHFVNSGLKDSFALASSPHGDSVESSGRPAVPTVSEPNTADNLLLFDSGNKSVEGENNLRYPNRQHRTSESERSYKANTNQNIKETEDSAIFRPYARRNRTKINRDPARSSSTDLVQNRGGLATSISVRRGSVDGKVCNSEAANQKDRQTTSVSCPVFANSNRTVVPKNVAPSNTLNTKVDGGPVVRESAAGSKTSLVLKDEADITVRKKSAGLHLEEAGEKAQLVLTSTQIGSPKAATIAGQENNSTQMDELGDSTGEKKSLTDRAAAGTESSHANHLEVDVDTERDLYRADKLDSDEISMPKASRVEGLLNQTVGELKIEDETGRSTTIISECSPAREILMNSVKVENENYRSVAELQNEEECSDTEKKLQHGLVVPENDKKVSSVLADDPSSFVHPGKPQASVDASSCMVGDNVLSGTDVEALKHQPSSDDGSKVLDTVKEDSLLEEARIIQAKRKRIAELSCGTAPVEVREKCQWDFVLEEMAWLANDFAQERLWKMTAAAQICHRVALTSQLRFEEKNQHRKLRNIASILSSAILKFWSSVEVPGELEETGLGIDKETCQESNCESGRKCLAVGVREYARRFLKYNNSSIPDHSAAPSTPDYMCDPEILDTALVDQLSEESLFYSVPAGAMKVYQISIETHLARCEKFGNSMKEEVDTSAYDAVGDSDYDVTAFDEDEVETSTYYLPGALECSKSFKLSHKKRKNLMKSHSARSYDLGADSPYMNYTDGFNSSNLMAKRAANNINVGSVPTRRVRTASRPRIVSLPVPSKTDASSGDTSSFHDEQSSLHGGSAVQKGTEVESSGNFEKQLSYDMAETSGKPKKKKKTHLGSAYDQTWHPDSSVHAEQKDHWKKRVENHFDMNGIYGPHAKKQKTTKQLVENNFDGAIALTGSIPSPAASQMSNMSNPNKSIKFIGGRDRARKIKGLKISPGEHGSGTTWSLFEDQALVVLVHDMGPNWELISDAMNSTLKIKCIYRNPSECKERHKILMDKTASDGADSAEDSGTSQSYPSTLPGIPKGSARQLFQRLQGPMEEDTLKSHFEKICLIGKKLHYRKSQVGSPSTFYCLHACNLKLLLSFCICSSRISTVFLSIVILQTWLTFAENDGRDPKQIVPVHNSQVMALSQVFPNNLNGGVLTPLDLCDASTSGQDLFSLENPGSHLGLPMLNQGTPVLPTSGPNPSTPGSSGVVPGNSLPTTLGLHHSSARDGRFNVSRGPLPLDEQHRLQQSNQMSPSRNLQQPSSSTPGAISGSGHRMVPGANTMGVSGLNRGAPMSRPGFQAIGSAAMPNTGSMLSSGMVGIPKTGNIHSGGGASQGNPMSRPPREAVQHMMRMQAAQGNSQGIPAFGSLSSGFTNNQTTPVPAYPGHLSQQHQMPHQSHVLGNSQHPHLQSPSPSHATRAQQDGFALRQRLMHQRFVQQQQQFASSGTMMPHGQQQQQPQGTSVSSSTQNNQQTQPPVSPQPLPPPVSTSPNTNALTQQNPQKSQLPLHGLARNPQSGAPGVNNQFGKQRQRQLQQQSGRQHPHQRQPSQGQQQNKQSKGAGRGNMVHQNITLDQSHLNGLTMSPGNQATEKGEAMVAVRPDRESNVGTATSTHLPSKPFVSPESSNHSQQLPKSFSGATSSSQEQQIQLPSDNRIQGQSSPAASCNILSTSSPSVGPSNPQHLLLHQKQRNQVQAQRIAHQNHMENSDLSRKSQAERVPRVQQSVPNTTQTASMSTSKGMPQVTNDSNNIKAVGSTVVPSPNGLEPPASAASVQSAAPNVVNSSNTDSAGSDPVTTLKQGLAPKHFPGGLPCQELKGPIERQETLPTVEKRPKLPEQLTVQNQKRLASDQQSPQIEEAQELSSPKPPDTKVE</sequence>
<dbReference type="InterPro" id="IPR009057">
    <property type="entry name" value="Homeodomain-like_sf"/>
</dbReference>
<feature type="compositionally biased region" description="Low complexity" evidence="8">
    <location>
        <begin position="1486"/>
        <end position="1498"/>
    </location>
</feature>
<dbReference type="Gene3D" id="1.10.10.60">
    <property type="entry name" value="Homeodomain-like"/>
    <property type="match status" value="1"/>
</dbReference>
<dbReference type="PANTHER" id="PTHR46774">
    <property type="entry name" value="CHROMATIN MODIFICATION-RELATED PROTEIN EAF1 A-RELATED"/>
    <property type="match status" value="1"/>
</dbReference>
<evidence type="ECO:0000256" key="2">
    <source>
        <dbReference type="ARBA" id="ARBA00008913"/>
    </source>
</evidence>
<evidence type="ECO:0000313" key="11">
    <source>
        <dbReference type="EMBL" id="VDC96441.1"/>
    </source>
</evidence>
<feature type="region of interest" description="Disordered" evidence="8">
    <location>
        <begin position="1396"/>
        <end position="1503"/>
    </location>
</feature>
<dbReference type="InterPro" id="IPR044798">
    <property type="entry name" value="EAF1A/B"/>
</dbReference>
<dbReference type="GO" id="GO:0048510">
    <property type="term" value="P:regulation of timing of transition from vegetative to reproductive phase"/>
    <property type="evidence" value="ECO:0007669"/>
    <property type="project" value="UniProtKB-ARBA"/>
</dbReference>
<dbReference type="GO" id="GO:0006325">
    <property type="term" value="P:chromatin organization"/>
    <property type="evidence" value="ECO:0007669"/>
    <property type="project" value="UniProtKB-KW"/>
</dbReference>
<feature type="compositionally biased region" description="Polar residues" evidence="8">
    <location>
        <begin position="1804"/>
        <end position="1833"/>
    </location>
</feature>
<feature type="compositionally biased region" description="Pro residues" evidence="8">
    <location>
        <begin position="1559"/>
        <end position="1570"/>
    </location>
</feature>
<feature type="compositionally biased region" description="Low complexity" evidence="8">
    <location>
        <begin position="1276"/>
        <end position="1298"/>
    </location>
</feature>
<feature type="compositionally biased region" description="Low complexity" evidence="8">
    <location>
        <begin position="1535"/>
        <end position="1558"/>
    </location>
</feature>
<feature type="domain" description="HSA" evidence="10">
    <location>
        <begin position="564"/>
        <end position="642"/>
    </location>
</feature>
<feature type="region of interest" description="Disordered" evidence="8">
    <location>
        <begin position="855"/>
        <end position="952"/>
    </location>
</feature>
<dbReference type="InterPro" id="IPR014012">
    <property type="entry name" value="HSA_dom"/>
</dbReference>
<evidence type="ECO:0000256" key="6">
    <source>
        <dbReference type="ARBA" id="ARBA00057743"/>
    </source>
</evidence>
<proteinExistence type="inferred from homology"/>
<comment type="subcellular location">
    <subcellularLocation>
        <location evidence="1">Nucleus</location>
    </subcellularLocation>
</comment>
<comment type="function">
    <text evidence="6">Component of the NuA4 histone acetyltransferase complex which is involved in transcriptional activation of selected genes principally by acetylation of nucleosomal histone H4 and H2A.</text>
</comment>
<feature type="compositionally biased region" description="Polar residues" evidence="8">
    <location>
        <begin position="1470"/>
        <end position="1485"/>
    </location>
</feature>
<dbReference type="Pfam" id="PF13921">
    <property type="entry name" value="Myb_DNA-bind_6"/>
    <property type="match status" value="1"/>
</dbReference>
<feature type="compositionally biased region" description="Basic and acidic residues" evidence="8">
    <location>
        <begin position="1900"/>
        <end position="1917"/>
    </location>
</feature>
<dbReference type="SUPFAM" id="SSF46689">
    <property type="entry name" value="Homeodomain-like"/>
    <property type="match status" value="1"/>
</dbReference>
<dbReference type="InterPro" id="IPR001005">
    <property type="entry name" value="SANT/Myb"/>
</dbReference>
<dbReference type="PANTHER" id="PTHR46774:SF3">
    <property type="entry name" value="CHROMATIN MODIFICATION-RELATED PROTEIN EAF1 A-RELATED"/>
    <property type="match status" value="1"/>
</dbReference>
<evidence type="ECO:0000256" key="5">
    <source>
        <dbReference type="ARBA" id="ARBA00023242"/>
    </source>
</evidence>
<evidence type="ECO:0000256" key="7">
    <source>
        <dbReference type="ARBA" id="ARBA00062794"/>
    </source>
</evidence>
<feature type="compositionally biased region" description="Polar residues" evidence="8">
    <location>
        <begin position="1596"/>
        <end position="1610"/>
    </location>
</feature>
<dbReference type="Pfam" id="PF07529">
    <property type="entry name" value="HSA"/>
    <property type="match status" value="1"/>
</dbReference>
<feature type="region of interest" description="Disordered" evidence="8">
    <location>
        <begin position="113"/>
        <end position="179"/>
    </location>
</feature>
<dbReference type="FunFam" id="1.10.10.60:FF:000578">
    <property type="entry name" value="Helicase/SANT-associated, DNA binding protein"/>
    <property type="match status" value="1"/>
</dbReference>
<evidence type="ECO:0000256" key="3">
    <source>
        <dbReference type="ARBA" id="ARBA00022853"/>
    </source>
</evidence>
<evidence type="ECO:0000259" key="10">
    <source>
        <dbReference type="PROSITE" id="PS51204"/>
    </source>
</evidence>
<feature type="compositionally biased region" description="Polar residues" evidence="8">
    <location>
        <begin position="1577"/>
        <end position="1587"/>
    </location>
</feature>
<dbReference type="GO" id="GO:0009909">
    <property type="term" value="P:regulation of flower development"/>
    <property type="evidence" value="ECO:0007669"/>
    <property type="project" value="UniProtKB-ARBA"/>
</dbReference>
<dbReference type="GO" id="GO:0035267">
    <property type="term" value="C:NuA4 histone acetyltransferase complex"/>
    <property type="evidence" value="ECO:0007669"/>
    <property type="project" value="InterPro"/>
</dbReference>
<feature type="region of interest" description="Disordered" evidence="8">
    <location>
        <begin position="1096"/>
        <end position="1120"/>
    </location>
</feature>
<feature type="compositionally biased region" description="Basic and acidic residues" evidence="8">
    <location>
        <begin position="1785"/>
        <end position="1802"/>
    </location>
</feature>
<feature type="compositionally biased region" description="Polar residues" evidence="8">
    <location>
        <begin position="1438"/>
        <end position="1462"/>
    </location>
</feature>
<feature type="region of interest" description="Disordered" evidence="8">
    <location>
        <begin position="1685"/>
        <end position="1955"/>
    </location>
</feature>
<evidence type="ECO:0000256" key="8">
    <source>
        <dbReference type="SAM" id="MobiDB-lite"/>
    </source>
</evidence>
<evidence type="ECO:0008006" key="12">
    <source>
        <dbReference type="Google" id="ProtNLM"/>
    </source>
</evidence>
<feature type="compositionally biased region" description="Low complexity" evidence="8">
    <location>
        <begin position="1614"/>
        <end position="1641"/>
    </location>
</feature>
<dbReference type="PROSITE" id="PS50090">
    <property type="entry name" value="MYB_LIKE"/>
    <property type="match status" value="1"/>
</dbReference>
<feature type="compositionally biased region" description="Polar residues" evidence="8">
    <location>
        <begin position="1105"/>
        <end position="1114"/>
    </location>
</feature>
<feature type="region of interest" description="Disordered" evidence="8">
    <location>
        <begin position="335"/>
        <end position="378"/>
    </location>
</feature>
<evidence type="ECO:0000259" key="9">
    <source>
        <dbReference type="PROSITE" id="PS50090"/>
    </source>
</evidence>
<keyword evidence="4" id="KW-0238">DNA-binding</keyword>
<feature type="region of interest" description="Disordered" evidence="8">
    <location>
        <begin position="1266"/>
        <end position="1374"/>
    </location>
</feature>
<accession>A0A3P6BJB2</accession>
<gene>
    <name evidence="11" type="ORF">BRAA07T28522Z</name>
</gene>
<evidence type="ECO:0000256" key="1">
    <source>
        <dbReference type="ARBA" id="ARBA00004123"/>
    </source>
</evidence>
<feature type="compositionally biased region" description="Polar residues" evidence="8">
    <location>
        <begin position="1705"/>
        <end position="1764"/>
    </location>
</feature>
<feature type="region of interest" description="Disordered" evidence="8">
    <location>
        <begin position="1659"/>
        <end position="1678"/>
    </location>
</feature>
<feature type="compositionally biased region" description="Polar residues" evidence="8">
    <location>
        <begin position="1688"/>
        <end position="1697"/>
    </location>
</feature>
<feature type="region of interest" description="Disordered" evidence="8">
    <location>
        <begin position="1518"/>
        <end position="1646"/>
    </location>
</feature>
<comment type="subunit">
    <text evidence="7">Component of the NuA4 histone acetyltransferase complex. Interacts with ARP4 and SWC4, and (via HSA domain) with TAF14 and TAF14B.</text>
</comment>
<dbReference type="GO" id="GO:0003677">
    <property type="term" value="F:DNA binding"/>
    <property type="evidence" value="ECO:0007669"/>
    <property type="project" value="UniProtKB-KW"/>
</dbReference>
<feature type="domain" description="Myb-like" evidence="9">
    <location>
        <begin position="1042"/>
        <end position="1092"/>
    </location>
</feature>
<feature type="compositionally biased region" description="Polar residues" evidence="8">
    <location>
        <begin position="1328"/>
        <end position="1349"/>
    </location>
</feature>
<organism evidence="11">
    <name type="scientific">Brassica campestris</name>
    <name type="common">Field mustard</name>
    <dbReference type="NCBI Taxonomy" id="3711"/>
    <lineage>
        <taxon>Eukaryota</taxon>
        <taxon>Viridiplantae</taxon>
        <taxon>Streptophyta</taxon>
        <taxon>Embryophyta</taxon>
        <taxon>Tracheophyta</taxon>
        <taxon>Spermatophyta</taxon>
        <taxon>Magnoliopsida</taxon>
        <taxon>eudicotyledons</taxon>
        <taxon>Gunneridae</taxon>
        <taxon>Pentapetalae</taxon>
        <taxon>rosids</taxon>
        <taxon>malvids</taxon>
        <taxon>Brassicales</taxon>
        <taxon>Brassicaceae</taxon>
        <taxon>Brassiceae</taxon>
        <taxon>Brassica</taxon>
    </lineage>
</organism>
<feature type="compositionally biased region" description="Polar residues" evidence="8">
    <location>
        <begin position="1659"/>
        <end position="1672"/>
    </location>
</feature>
<keyword evidence="5" id="KW-0539">Nucleus</keyword>
<dbReference type="GO" id="GO:0005634">
    <property type="term" value="C:nucleus"/>
    <property type="evidence" value="ECO:0007669"/>
    <property type="project" value="UniProtKB-SubCell"/>
</dbReference>
<protein>
    <recommendedName>
        <fullName evidence="12">Myb-like domain-containing protein</fullName>
    </recommendedName>
</protein>